<dbReference type="SUPFAM" id="SSF53756">
    <property type="entry name" value="UDP-Glycosyltransferase/glycogen phosphorylase"/>
    <property type="match status" value="1"/>
</dbReference>
<comment type="caution">
    <text evidence="3">The sequence shown here is derived from an EMBL/GenBank/DDBJ whole genome shotgun (WGS) entry which is preliminary data.</text>
</comment>
<dbReference type="InterPro" id="IPR001296">
    <property type="entry name" value="Glyco_trans_1"/>
</dbReference>
<feature type="domain" description="Glycosyl transferase family 1" evidence="1">
    <location>
        <begin position="178"/>
        <end position="340"/>
    </location>
</feature>
<keyword evidence="4" id="KW-1185">Reference proteome</keyword>
<evidence type="ECO:0000313" key="4">
    <source>
        <dbReference type="Proteomes" id="UP000585721"/>
    </source>
</evidence>
<keyword evidence="3" id="KW-0808">Transferase</keyword>
<dbReference type="RefSeq" id="WP_188027412.1">
    <property type="nucleotide sequence ID" value="NZ_JACHGR010000009.1"/>
</dbReference>
<dbReference type="GO" id="GO:0016757">
    <property type="term" value="F:glycosyltransferase activity"/>
    <property type="evidence" value="ECO:0007669"/>
    <property type="project" value="InterPro"/>
</dbReference>
<proteinExistence type="predicted"/>
<organism evidence="3 4">
    <name type="scientific">Tolumonas osonensis</name>
    <dbReference type="NCBI Taxonomy" id="675874"/>
    <lineage>
        <taxon>Bacteria</taxon>
        <taxon>Pseudomonadati</taxon>
        <taxon>Pseudomonadota</taxon>
        <taxon>Gammaproteobacteria</taxon>
        <taxon>Aeromonadales</taxon>
        <taxon>Aeromonadaceae</taxon>
        <taxon>Tolumonas</taxon>
    </lineage>
</organism>
<dbReference type="Pfam" id="PF00534">
    <property type="entry name" value="Glycos_transf_1"/>
    <property type="match status" value="1"/>
</dbReference>
<dbReference type="Pfam" id="PF13439">
    <property type="entry name" value="Glyco_transf_4"/>
    <property type="match status" value="1"/>
</dbReference>
<evidence type="ECO:0000313" key="3">
    <source>
        <dbReference type="EMBL" id="MBB6056692.1"/>
    </source>
</evidence>
<dbReference type="Proteomes" id="UP000585721">
    <property type="component" value="Unassembled WGS sequence"/>
</dbReference>
<sequence>MKILFVITGLSVGGAESLVISLADSLAERGHSICICYLTGEALLLPKNKSIKVVGLGMKNIFGIFGAYCKFFSLLRNFKPDIVHGHMFHANILVRLARLSVNIPRLICTAHSSDEGGRLRMLAYRVTDCLTDISTNVSEEAVDAFIKKRAVKSGRMISIHNGISTQKFKFNECERARIKKELNVENKQMILAVGRLVEAKDYNNLLNAIFLLKDNKNNIKVLIAGDGPLRQELQGLIYKLRLEDYVDFLGIRDDIPALMSATDVFVLSSAWEGFGLVVAEAMACQRVVVATDCGGVKEVLGSAGFLVQPRQAPELAEALCKALDLSTQYSDTLGKAARQRVQSYYSLDAAVDKWLKLYSCPIQSIGSLD</sequence>
<dbReference type="PANTHER" id="PTHR12526:SF630">
    <property type="entry name" value="GLYCOSYLTRANSFERASE"/>
    <property type="match status" value="1"/>
</dbReference>
<dbReference type="Gene3D" id="3.40.50.2000">
    <property type="entry name" value="Glycogen Phosphorylase B"/>
    <property type="match status" value="2"/>
</dbReference>
<reference evidence="3 4" key="1">
    <citation type="submission" date="2020-08" db="EMBL/GenBank/DDBJ databases">
        <title>Genomic Encyclopedia of Type Strains, Phase IV (KMG-IV): sequencing the most valuable type-strain genomes for metagenomic binning, comparative biology and taxonomic classification.</title>
        <authorList>
            <person name="Goeker M."/>
        </authorList>
    </citation>
    <scope>NUCLEOTIDE SEQUENCE [LARGE SCALE GENOMIC DNA]</scope>
    <source>
        <strain evidence="3 4">DSM 22975</strain>
    </source>
</reference>
<evidence type="ECO:0000259" key="2">
    <source>
        <dbReference type="Pfam" id="PF13439"/>
    </source>
</evidence>
<name>A0A841GQ69_9GAMM</name>
<dbReference type="AlphaFoldDB" id="A0A841GQ69"/>
<gene>
    <name evidence="3" type="ORF">HNR75_002631</name>
</gene>
<dbReference type="InterPro" id="IPR028098">
    <property type="entry name" value="Glyco_trans_4-like_N"/>
</dbReference>
<protein>
    <submittedName>
        <fullName evidence="3">Glycosyltransferase involved in cell wall biosynthesis</fullName>
    </submittedName>
</protein>
<dbReference type="PANTHER" id="PTHR12526">
    <property type="entry name" value="GLYCOSYLTRANSFERASE"/>
    <property type="match status" value="1"/>
</dbReference>
<feature type="domain" description="Glycosyltransferase subfamily 4-like N-terminal" evidence="2">
    <location>
        <begin position="12"/>
        <end position="166"/>
    </location>
</feature>
<dbReference type="EMBL" id="JACHGR010000009">
    <property type="protein sequence ID" value="MBB6056692.1"/>
    <property type="molecule type" value="Genomic_DNA"/>
</dbReference>
<accession>A0A841GQ69</accession>
<dbReference type="GO" id="GO:1901135">
    <property type="term" value="P:carbohydrate derivative metabolic process"/>
    <property type="evidence" value="ECO:0007669"/>
    <property type="project" value="UniProtKB-ARBA"/>
</dbReference>
<evidence type="ECO:0000259" key="1">
    <source>
        <dbReference type="Pfam" id="PF00534"/>
    </source>
</evidence>